<dbReference type="PANTHER" id="PTHR43831">
    <property type="entry name" value="ISOBUTYRYL-COA DEHYDROGENASE"/>
    <property type="match status" value="1"/>
</dbReference>
<dbReference type="Gene3D" id="1.10.540.10">
    <property type="entry name" value="Acyl-CoA dehydrogenase/oxidase, N-terminal domain"/>
    <property type="match status" value="1"/>
</dbReference>
<protein>
    <submittedName>
        <fullName evidence="6">Acyl-CoA dehydrogenase, short-chain specific</fullName>
        <ecNumber evidence="6">1.3.8.1</ecNumber>
    </submittedName>
</protein>
<dbReference type="PIRSF" id="PIRSF016578">
    <property type="entry name" value="HsaA"/>
    <property type="match status" value="1"/>
</dbReference>
<dbReference type="InterPro" id="IPR037069">
    <property type="entry name" value="AcylCoA_DH/ox_N_sf"/>
</dbReference>
<feature type="domain" description="Acyl-CoA dehydrogenase C-terminal" evidence="5">
    <location>
        <begin position="262"/>
        <end position="371"/>
    </location>
</feature>
<dbReference type="EMBL" id="LT906479">
    <property type="protein sequence ID" value="SNV99868.1"/>
    <property type="molecule type" value="Genomic_DNA"/>
</dbReference>
<dbReference type="AlphaFoldDB" id="A0A240BYC8"/>
<dbReference type="SUPFAM" id="SSF47203">
    <property type="entry name" value="Acyl-CoA dehydrogenase C-terminal domain-like"/>
    <property type="match status" value="1"/>
</dbReference>
<proteinExistence type="predicted"/>
<dbReference type="CDD" id="cd00567">
    <property type="entry name" value="ACAD"/>
    <property type="match status" value="1"/>
</dbReference>
<evidence type="ECO:0000256" key="1">
    <source>
        <dbReference type="ARBA" id="ARBA00022630"/>
    </source>
</evidence>
<gene>
    <name evidence="6" type="ORF">SAMEA4384070_02028</name>
</gene>
<name>A0A240BYC8_SERFI</name>
<dbReference type="GO" id="GO:0050660">
    <property type="term" value="F:flavin adenine dinucleotide binding"/>
    <property type="evidence" value="ECO:0007669"/>
    <property type="project" value="InterPro"/>
</dbReference>
<dbReference type="KEGG" id="sfj:SAMEA4384070_2028"/>
<feature type="domain" description="Acyl-CoA dehydrogenase/oxidase N-terminal" evidence="4">
    <location>
        <begin position="24"/>
        <end position="92"/>
    </location>
</feature>
<dbReference type="Gene3D" id="1.20.140.10">
    <property type="entry name" value="Butyryl-CoA Dehydrogenase, subunit A, domain 3"/>
    <property type="match status" value="1"/>
</dbReference>
<dbReference type="Pfam" id="PF08028">
    <property type="entry name" value="Acyl-CoA_dh_2"/>
    <property type="match status" value="1"/>
</dbReference>
<dbReference type="InterPro" id="IPR046373">
    <property type="entry name" value="Acyl-CoA_Oxase/DH_mid-dom_sf"/>
</dbReference>
<reference evidence="6 7" key="1">
    <citation type="submission" date="2017-06" db="EMBL/GenBank/DDBJ databases">
        <authorList>
            <consortium name="Pathogen Informatics"/>
        </authorList>
    </citation>
    <scope>NUCLEOTIDE SEQUENCE [LARGE SCALE GENOMIC DNA]</scope>
    <source>
        <strain evidence="6 7">NCTC12148</strain>
    </source>
</reference>
<evidence type="ECO:0000313" key="7">
    <source>
        <dbReference type="Proteomes" id="UP000215134"/>
    </source>
</evidence>
<dbReference type="PANTHER" id="PTHR43831:SF1">
    <property type="entry name" value="ISOBUTYRYL-COA DEHYDROGENASE, MITOCHONDRIAL"/>
    <property type="match status" value="1"/>
</dbReference>
<dbReference type="GO" id="GO:0016937">
    <property type="term" value="F:short-chain fatty acyl-CoA dehydrogenase activity"/>
    <property type="evidence" value="ECO:0007669"/>
    <property type="project" value="UniProtKB-EC"/>
</dbReference>
<organism evidence="6 7">
    <name type="scientific">Serratia ficaria</name>
    <dbReference type="NCBI Taxonomy" id="61651"/>
    <lineage>
        <taxon>Bacteria</taxon>
        <taxon>Pseudomonadati</taxon>
        <taxon>Pseudomonadota</taxon>
        <taxon>Gammaproteobacteria</taxon>
        <taxon>Enterobacterales</taxon>
        <taxon>Yersiniaceae</taxon>
        <taxon>Serratia</taxon>
    </lineage>
</organism>
<dbReference type="Pfam" id="PF02771">
    <property type="entry name" value="Acyl-CoA_dh_N"/>
    <property type="match status" value="1"/>
</dbReference>
<sequence length="388" mass="41888">MNSVQSTRQLARRRHMQPPLEQITEQLAQQAAALDRSGAFPHANLALLHEYGLLGLACEQRYGGAEANLFTLQQVVGAIAQGEPSTALIVCMQYLHHLRLASNPSWPESLRGAVSHGAVQNGALINSLRVEPELGSPARGGLPHTVAARTSAGWRLNGHKLYTTGIEGLSWLAIWARSDDADPQVGTWLVPRDSPGITIKRSWDHLGMRATGSHEVILRDVLVPLPHAVEIYPADRPPAPDTAQIQAAANAHAALLPAIYDGVARAARRWLIAWLQQRVPASLGAPLASLARVQENLGQIDGLLLVNQSLLRQAAARAFSTEQANLAKVTITENAIAAVEKALTQSGNHGLSRHNPLERHYRNVLCGRIHTPQNDSAWINAGKAALKP</sequence>
<evidence type="ECO:0000259" key="3">
    <source>
        <dbReference type="Pfam" id="PF02770"/>
    </source>
</evidence>
<feature type="domain" description="Acyl-CoA oxidase/dehydrogenase middle" evidence="3">
    <location>
        <begin position="131"/>
        <end position="221"/>
    </location>
</feature>
<dbReference type="InterPro" id="IPR009100">
    <property type="entry name" value="AcylCoA_DH/oxidase_NM_dom_sf"/>
</dbReference>
<evidence type="ECO:0000259" key="5">
    <source>
        <dbReference type="Pfam" id="PF08028"/>
    </source>
</evidence>
<dbReference type="GeneID" id="75027188"/>
<dbReference type="InterPro" id="IPR052547">
    <property type="entry name" value="Mito_Isobutyryl-CoADH"/>
</dbReference>
<dbReference type="Proteomes" id="UP000215134">
    <property type="component" value="Chromosome 1"/>
</dbReference>
<evidence type="ECO:0000256" key="2">
    <source>
        <dbReference type="ARBA" id="ARBA00023002"/>
    </source>
</evidence>
<dbReference type="OrthoDB" id="6184213at2"/>
<keyword evidence="7" id="KW-1185">Reference proteome</keyword>
<dbReference type="EC" id="1.3.8.1" evidence="6"/>
<dbReference type="InterPro" id="IPR006091">
    <property type="entry name" value="Acyl-CoA_Oxase/DH_mid-dom"/>
</dbReference>
<keyword evidence="2 6" id="KW-0560">Oxidoreductase</keyword>
<dbReference type="SUPFAM" id="SSF56645">
    <property type="entry name" value="Acyl-CoA dehydrogenase NM domain-like"/>
    <property type="match status" value="1"/>
</dbReference>
<dbReference type="RefSeq" id="WP_095097042.1">
    <property type="nucleotide sequence ID" value="NZ_CABITV010000002.1"/>
</dbReference>
<dbReference type="Pfam" id="PF02770">
    <property type="entry name" value="Acyl-CoA_dh_M"/>
    <property type="match status" value="1"/>
</dbReference>
<dbReference type="InterPro" id="IPR013786">
    <property type="entry name" value="AcylCoA_DH/ox_N"/>
</dbReference>
<dbReference type="Gene3D" id="2.40.110.10">
    <property type="entry name" value="Butyryl-CoA Dehydrogenase, subunit A, domain 2"/>
    <property type="match status" value="1"/>
</dbReference>
<accession>A0A240BYC8</accession>
<evidence type="ECO:0000259" key="4">
    <source>
        <dbReference type="Pfam" id="PF02771"/>
    </source>
</evidence>
<dbReference type="STRING" id="1411141.GCA_001590885_03646"/>
<dbReference type="InterPro" id="IPR013107">
    <property type="entry name" value="Acyl-CoA_DH_C"/>
</dbReference>
<evidence type="ECO:0000313" key="6">
    <source>
        <dbReference type="EMBL" id="SNV99868.1"/>
    </source>
</evidence>
<keyword evidence="1" id="KW-0285">Flavoprotein</keyword>
<dbReference type="InterPro" id="IPR036250">
    <property type="entry name" value="AcylCo_DH-like_C"/>
</dbReference>